<reference evidence="1 2" key="1">
    <citation type="journal article" date="2018" name="Front. Plant Sci.">
        <title>Red Clover (Trifolium pratense) and Zigzag Clover (T. medium) - A Picture of Genomic Similarities and Differences.</title>
        <authorList>
            <person name="Dluhosova J."/>
            <person name="Istvanek J."/>
            <person name="Nedelnik J."/>
            <person name="Repkova J."/>
        </authorList>
    </citation>
    <scope>NUCLEOTIDE SEQUENCE [LARGE SCALE GENOMIC DNA]</scope>
    <source>
        <strain evidence="2">cv. 10/8</strain>
        <tissue evidence="1">Leaf</tissue>
    </source>
</reference>
<proteinExistence type="predicted"/>
<dbReference type="AlphaFoldDB" id="A0A392PWF6"/>
<accession>A0A392PWF6</accession>
<keyword evidence="2" id="KW-1185">Reference proteome</keyword>
<evidence type="ECO:0000313" key="1">
    <source>
        <dbReference type="EMBL" id="MCI15829.1"/>
    </source>
</evidence>
<protein>
    <submittedName>
        <fullName evidence="1">Retrovirus-related pol polyprotein from transposon TNT 1-94</fullName>
    </submittedName>
</protein>
<evidence type="ECO:0000313" key="2">
    <source>
        <dbReference type="Proteomes" id="UP000265520"/>
    </source>
</evidence>
<feature type="non-terminal residue" evidence="1">
    <location>
        <position position="83"/>
    </location>
</feature>
<comment type="caution">
    <text evidence="1">The sequence shown here is derived from an EMBL/GenBank/DDBJ whole genome shotgun (WGS) entry which is preliminary data.</text>
</comment>
<sequence length="83" mass="8776">MGNGTALPILSAGSSMFKSPNHTHIPLTLHNLLHVPYITKNLISGTNEVLIQGDVGVDGLYSFSNISIGPDKSSELHSAHKPS</sequence>
<dbReference type="EMBL" id="LXQA010098149">
    <property type="protein sequence ID" value="MCI15829.1"/>
    <property type="molecule type" value="Genomic_DNA"/>
</dbReference>
<organism evidence="1 2">
    <name type="scientific">Trifolium medium</name>
    <dbReference type="NCBI Taxonomy" id="97028"/>
    <lineage>
        <taxon>Eukaryota</taxon>
        <taxon>Viridiplantae</taxon>
        <taxon>Streptophyta</taxon>
        <taxon>Embryophyta</taxon>
        <taxon>Tracheophyta</taxon>
        <taxon>Spermatophyta</taxon>
        <taxon>Magnoliopsida</taxon>
        <taxon>eudicotyledons</taxon>
        <taxon>Gunneridae</taxon>
        <taxon>Pentapetalae</taxon>
        <taxon>rosids</taxon>
        <taxon>fabids</taxon>
        <taxon>Fabales</taxon>
        <taxon>Fabaceae</taxon>
        <taxon>Papilionoideae</taxon>
        <taxon>50 kb inversion clade</taxon>
        <taxon>NPAAA clade</taxon>
        <taxon>Hologalegina</taxon>
        <taxon>IRL clade</taxon>
        <taxon>Trifolieae</taxon>
        <taxon>Trifolium</taxon>
    </lineage>
</organism>
<name>A0A392PWF6_9FABA</name>
<dbReference type="Proteomes" id="UP000265520">
    <property type="component" value="Unassembled WGS sequence"/>
</dbReference>